<dbReference type="EC" id="3.1.13.5" evidence="2"/>
<proteinExistence type="predicted"/>
<feature type="domain" description="HRDC" evidence="1">
    <location>
        <begin position="217"/>
        <end position="299"/>
    </location>
</feature>
<dbReference type="EMBL" id="CP054719">
    <property type="protein sequence ID" value="QOL20216.1"/>
    <property type="molecule type" value="Genomic_DNA"/>
</dbReference>
<dbReference type="PANTHER" id="PTHR47649">
    <property type="entry name" value="RIBONUCLEASE D"/>
    <property type="match status" value="1"/>
</dbReference>
<dbReference type="InterPro" id="IPR051086">
    <property type="entry name" value="RNase_D-like"/>
</dbReference>
<dbReference type="CDD" id="cd06142">
    <property type="entry name" value="RNaseD_exo"/>
    <property type="match status" value="1"/>
</dbReference>
<dbReference type="SUPFAM" id="SSF53098">
    <property type="entry name" value="Ribonuclease H-like"/>
    <property type="match status" value="1"/>
</dbReference>
<name>A0A7L9RUH9_9PROT</name>
<dbReference type="GO" id="GO:0006139">
    <property type="term" value="P:nucleobase-containing compound metabolic process"/>
    <property type="evidence" value="ECO:0007669"/>
    <property type="project" value="InterPro"/>
</dbReference>
<dbReference type="Gene3D" id="3.30.420.10">
    <property type="entry name" value="Ribonuclease H-like superfamily/Ribonuclease H"/>
    <property type="match status" value="1"/>
</dbReference>
<dbReference type="KEGG" id="pbal:CPBP_00999"/>
<dbReference type="GO" id="GO:0000166">
    <property type="term" value="F:nucleotide binding"/>
    <property type="evidence" value="ECO:0007669"/>
    <property type="project" value="InterPro"/>
</dbReference>
<dbReference type="GO" id="GO:0008408">
    <property type="term" value="F:3'-5' exonuclease activity"/>
    <property type="evidence" value="ECO:0007669"/>
    <property type="project" value="InterPro"/>
</dbReference>
<dbReference type="PROSITE" id="PS50967">
    <property type="entry name" value="HRDC"/>
    <property type="match status" value="1"/>
</dbReference>
<dbReference type="InterPro" id="IPR010997">
    <property type="entry name" value="HRDC-like_sf"/>
</dbReference>
<evidence type="ECO:0000259" key="1">
    <source>
        <dbReference type="PROSITE" id="PS50967"/>
    </source>
</evidence>
<dbReference type="Pfam" id="PF01612">
    <property type="entry name" value="DNA_pol_A_exo1"/>
    <property type="match status" value="1"/>
</dbReference>
<dbReference type="AlphaFoldDB" id="A0A7L9RUH9"/>
<evidence type="ECO:0000313" key="3">
    <source>
        <dbReference type="Proteomes" id="UP000594001"/>
    </source>
</evidence>
<dbReference type="RefSeq" id="WP_350331770.1">
    <property type="nucleotide sequence ID" value="NZ_CP054719.1"/>
</dbReference>
<gene>
    <name evidence="2" type="primary">rnd_1</name>
    <name evidence="2" type="ORF">CPBP_00999</name>
</gene>
<dbReference type="GO" id="GO:0003676">
    <property type="term" value="F:nucleic acid binding"/>
    <property type="evidence" value="ECO:0007669"/>
    <property type="project" value="InterPro"/>
</dbReference>
<accession>A0A7L9RUH9</accession>
<dbReference type="Gene3D" id="1.10.150.80">
    <property type="entry name" value="HRDC domain"/>
    <property type="match status" value="1"/>
</dbReference>
<dbReference type="SMART" id="SM00474">
    <property type="entry name" value="35EXOc"/>
    <property type="match status" value="1"/>
</dbReference>
<organism evidence="2 3">
    <name type="scientific">Candidatus Bodocaedibacter vickermanii</name>
    <dbReference type="NCBI Taxonomy" id="2741701"/>
    <lineage>
        <taxon>Bacteria</taxon>
        <taxon>Pseudomonadati</taxon>
        <taxon>Pseudomonadota</taxon>
        <taxon>Alphaproteobacteria</taxon>
        <taxon>Holosporales</taxon>
        <taxon>Candidatus Paracaedibacteraceae</taxon>
        <taxon>Candidatus Bodocaedibacter</taxon>
    </lineage>
</organism>
<keyword evidence="2" id="KW-0378">Hydrolase</keyword>
<dbReference type="PANTHER" id="PTHR47649:SF1">
    <property type="entry name" value="RIBONUCLEASE D"/>
    <property type="match status" value="1"/>
</dbReference>
<dbReference type="InterPro" id="IPR044876">
    <property type="entry name" value="HRDC_dom_sf"/>
</dbReference>
<evidence type="ECO:0000313" key="2">
    <source>
        <dbReference type="EMBL" id="QOL20216.1"/>
    </source>
</evidence>
<reference evidence="2 3" key="1">
    <citation type="submission" date="2020-06" db="EMBL/GenBank/DDBJ databases">
        <title>The endosymbiont of the kinetoplastid Bodo saltans is a Paracaedibacter-like alpha-proteobacterium possessing a putative toxin-antitoxin system.</title>
        <authorList>
            <person name="Midha S."/>
            <person name="Rigden D.J."/>
            <person name="Siozios S."/>
            <person name="Hurst G.D.D."/>
            <person name="Jackson A.P."/>
        </authorList>
    </citation>
    <scope>NUCLEOTIDE SEQUENCE [LARGE SCALE GENOMIC DNA]</scope>
    <source>
        <strain evidence="2">Lake Konstanz</strain>
    </source>
</reference>
<dbReference type="SUPFAM" id="SSF47819">
    <property type="entry name" value="HRDC-like"/>
    <property type="match status" value="2"/>
</dbReference>
<dbReference type="GO" id="GO:0033890">
    <property type="term" value="F:ribonuclease D activity"/>
    <property type="evidence" value="ECO:0007669"/>
    <property type="project" value="UniProtKB-EC"/>
</dbReference>
<dbReference type="InterPro" id="IPR002121">
    <property type="entry name" value="HRDC_dom"/>
</dbReference>
<dbReference type="InterPro" id="IPR002562">
    <property type="entry name" value="3'-5'_exonuclease_dom"/>
</dbReference>
<sequence length="393" mass="45201">MAARELMEIVYVDTLEGLEYAIQVMEQETTYLAVDTEFRREDTYFPQLCLIQVATQNHVFLIDAIKITNVSPFFRILTNKDILKVFHSGRQDLEIFCHLMQGDVAISIFDTQIAAMLAGYGESAGFESLVYKLLKVSLDKSSRHTNWTQRPLKEEQKSYAVNDVLYLRPLYELMVKKLAHSGRLDWMKEEVIPLETAGFLIVPPSEAWRRLSLSHPTARHFAVLKALTEWREATAQKTDTPRSWLLKDEVILDIIARRPSTPEQLRKIPHFPWDDTLLRDEVFSIVQAVMEIPEDELSAPEALPALSKSKQNILEMLKLLLKMVADQLDVNPKLIADKEDLVVWLSADNPSERQVHTAQGWRYDMFWKLAQELLGGNIALRIQDDHIIIESTS</sequence>
<keyword evidence="3" id="KW-1185">Reference proteome</keyword>
<dbReference type="InterPro" id="IPR012337">
    <property type="entry name" value="RNaseH-like_sf"/>
</dbReference>
<dbReference type="Proteomes" id="UP000594001">
    <property type="component" value="Chromosome"/>
</dbReference>
<protein>
    <submittedName>
        <fullName evidence="2">Ribonuclease D</fullName>
        <ecNumber evidence="2">3.1.13.5</ecNumber>
    </submittedName>
</protein>
<dbReference type="Pfam" id="PF00570">
    <property type="entry name" value="HRDC"/>
    <property type="match status" value="1"/>
</dbReference>
<dbReference type="InterPro" id="IPR036397">
    <property type="entry name" value="RNaseH_sf"/>
</dbReference>